<dbReference type="OrthoDB" id="9807574at2"/>
<evidence type="ECO:0000313" key="4">
    <source>
        <dbReference type="EMBL" id="MUP37714.1"/>
    </source>
</evidence>
<feature type="chain" id="PRO_5029633123" evidence="2">
    <location>
        <begin position="22"/>
        <end position="219"/>
    </location>
</feature>
<comment type="caution">
    <text evidence="4">The sequence shown here is derived from an EMBL/GenBank/DDBJ whole genome shotgun (WGS) entry which is preliminary data.</text>
</comment>
<proteinExistence type="predicted"/>
<name>A0A7M4D4Y5_9BACT</name>
<dbReference type="InterPro" id="IPR027385">
    <property type="entry name" value="Beta-barrel_OMP"/>
</dbReference>
<keyword evidence="6" id="KW-1185">Reference proteome</keyword>
<dbReference type="Proteomes" id="UP000285951">
    <property type="component" value="Unassembled WGS sequence"/>
</dbReference>
<evidence type="ECO:0000259" key="3">
    <source>
        <dbReference type="Pfam" id="PF13505"/>
    </source>
</evidence>
<dbReference type="Gene3D" id="2.40.160.20">
    <property type="match status" value="1"/>
</dbReference>
<reference evidence="4 7" key="2">
    <citation type="submission" date="2019-12" db="EMBL/GenBank/DDBJ databases">
        <title>Draft genome sequence of Labilibaculum sp. strain 44 isolated from deep waters of Black Sea.</title>
        <authorList>
            <person name="Yadav S."/>
            <person name="Villanueva L."/>
        </authorList>
    </citation>
    <scope>NUCLEOTIDE SEQUENCE [LARGE SCALE GENOMIC DNA]</scope>
    <source>
        <strain evidence="4 7">44</strain>
    </source>
</reference>
<dbReference type="EMBL" id="QTZN02000014">
    <property type="protein sequence ID" value="MVB06919.1"/>
    <property type="molecule type" value="Genomic_DNA"/>
</dbReference>
<dbReference type="AlphaFoldDB" id="A0A7M4D4Y5"/>
<keyword evidence="1 2" id="KW-0732">Signal</keyword>
<evidence type="ECO:0000256" key="1">
    <source>
        <dbReference type="ARBA" id="ARBA00022729"/>
    </source>
</evidence>
<dbReference type="Pfam" id="PF13505">
    <property type="entry name" value="OMP_b-brl"/>
    <property type="match status" value="1"/>
</dbReference>
<dbReference type="InterPro" id="IPR011250">
    <property type="entry name" value="OMP/PagP_B-barrel"/>
</dbReference>
<feature type="signal peptide" evidence="2">
    <location>
        <begin position="1"/>
        <end position="21"/>
    </location>
</feature>
<accession>A0A7M4D4Y5</accession>
<organism evidence="4 7">
    <name type="scientific">Labilibaculum euxinus</name>
    <dbReference type="NCBI Taxonomy" id="2686357"/>
    <lineage>
        <taxon>Bacteria</taxon>
        <taxon>Pseudomonadati</taxon>
        <taxon>Bacteroidota</taxon>
        <taxon>Bacteroidia</taxon>
        <taxon>Marinilabiliales</taxon>
        <taxon>Marinifilaceae</taxon>
        <taxon>Labilibaculum</taxon>
    </lineage>
</organism>
<sequence length="219" mass="24985">MRFKSTIFFLLAIGICSAVKAQYYKEKELLVGASVGYQYPLGDFGDQAKAGPAFRVTGQMMLNKKIGVGAEIAYSILGQDNFWNGNHFGNYDVNYNIASAQFKGSYFFESWDRDFRPYTSLAFGYFHYQNSISFISTSVGNLNQKRTIKENKVGLTPIIGFLYNLSSTWSFDMNLRYTYIPDFPETVTANDENGDPYQYFLGFDKISLPELSIGLFYRF</sequence>
<protein>
    <submittedName>
        <fullName evidence="4">Outer membrane beta-barrel protein</fullName>
    </submittedName>
</protein>
<gene>
    <name evidence="5" type="ORF">DWB62_007800</name>
    <name evidence="4" type="ORF">GNY23_07800</name>
</gene>
<evidence type="ECO:0000256" key="2">
    <source>
        <dbReference type="SAM" id="SignalP"/>
    </source>
</evidence>
<dbReference type="EMBL" id="WOTW01000014">
    <property type="protein sequence ID" value="MUP37714.1"/>
    <property type="molecule type" value="Genomic_DNA"/>
</dbReference>
<evidence type="ECO:0000313" key="6">
    <source>
        <dbReference type="Proteomes" id="UP000285951"/>
    </source>
</evidence>
<dbReference type="SUPFAM" id="SSF56925">
    <property type="entry name" value="OMPA-like"/>
    <property type="match status" value="1"/>
</dbReference>
<evidence type="ECO:0000313" key="5">
    <source>
        <dbReference type="EMBL" id="MVB06919.1"/>
    </source>
</evidence>
<evidence type="ECO:0000313" key="7">
    <source>
        <dbReference type="Proteomes" id="UP000462449"/>
    </source>
</evidence>
<reference evidence="5 6" key="1">
    <citation type="submission" date="2019-11" db="EMBL/GenBank/DDBJ databases">
        <title>Draft genome sequence of Labilibaculum sp. strain SYP isolated from Black Sea.</title>
        <authorList>
            <person name="Yadav S."/>
            <person name="Villanueva L."/>
        </authorList>
    </citation>
    <scope>NUCLEOTIDE SEQUENCE [LARGE SCALE GENOMIC DNA]</scope>
    <source>
        <strain evidence="5 6">44</strain>
    </source>
</reference>
<dbReference type="RefSeq" id="WP_156195452.1">
    <property type="nucleotide sequence ID" value="NZ_QTZN02000014.1"/>
</dbReference>
<feature type="domain" description="Outer membrane protein beta-barrel" evidence="3">
    <location>
        <begin position="8"/>
        <end position="219"/>
    </location>
</feature>
<dbReference type="Proteomes" id="UP000462449">
    <property type="component" value="Unassembled WGS sequence"/>
</dbReference>